<accession>A0AAE1HCL1</accession>
<proteinExistence type="predicted"/>
<keyword evidence="2" id="KW-0479">Metal-binding</keyword>
<dbReference type="GO" id="GO:0046872">
    <property type="term" value="F:metal ion binding"/>
    <property type="evidence" value="ECO:0007669"/>
    <property type="project" value="UniProtKB-KW"/>
</dbReference>
<feature type="domain" description="DDE Tnp4" evidence="4">
    <location>
        <begin position="110"/>
        <end position="217"/>
    </location>
</feature>
<dbReference type="Pfam" id="PF13359">
    <property type="entry name" value="DDE_Tnp_4"/>
    <property type="match status" value="1"/>
</dbReference>
<protein>
    <submittedName>
        <fullName evidence="5">Protein ANTAGONIST OF LIKE HETEROCHROMATIN PROTEIN 1</fullName>
    </submittedName>
</protein>
<dbReference type="AlphaFoldDB" id="A0AAE1HCL1"/>
<gene>
    <name evidence="5" type="ORF">KUF71_001068</name>
</gene>
<comment type="cofactor">
    <cofactor evidence="1">
        <name>a divalent metal cation</name>
        <dbReference type="ChEBI" id="CHEBI:60240"/>
    </cofactor>
</comment>
<name>A0AAE1HCL1_9NEOP</name>
<evidence type="ECO:0000256" key="3">
    <source>
        <dbReference type="SAM" id="MobiDB-lite"/>
    </source>
</evidence>
<evidence type="ECO:0000313" key="6">
    <source>
        <dbReference type="Proteomes" id="UP001219518"/>
    </source>
</evidence>
<reference evidence="5" key="1">
    <citation type="submission" date="2021-07" db="EMBL/GenBank/DDBJ databases">
        <authorList>
            <person name="Catto M.A."/>
            <person name="Jacobson A."/>
            <person name="Kennedy G."/>
            <person name="Labadie P."/>
            <person name="Hunt B.G."/>
            <person name="Srinivasan R."/>
        </authorList>
    </citation>
    <scope>NUCLEOTIDE SEQUENCE</scope>
    <source>
        <strain evidence="5">PL_HMW_Pooled</strain>
        <tissue evidence="5">Head</tissue>
    </source>
</reference>
<sequence>MASTAHGQAMARAAHGQDMARRGHGQVMARIAHGQAMAMACLCHGLVYHRNVKCEARDHLVMMAELDAGKTIRQWRRQEYRRINERLQNLAARYDRDKVTEDEKSGDMLVNDRRVFRRSNLQRLLLERGEDRIIEADEHLVGDGGYTNSDFMLIPFSNNGHLTEEQQICNRALSQARVRVENAFGLAKGKWRRLKYLYIRDPALVVDHITACFVIHNFLILNGEAMINDEELRRPVRQNEILGNENFQHDPDDPVDSANPNPEDAEEIAELLRAAEDRGAEKRDFIMNLLSNRQINPDA</sequence>
<feature type="region of interest" description="Disordered" evidence="3">
    <location>
        <begin position="243"/>
        <end position="264"/>
    </location>
</feature>
<dbReference type="EMBL" id="JAHWGI010000968">
    <property type="protein sequence ID" value="KAK3918944.1"/>
    <property type="molecule type" value="Genomic_DNA"/>
</dbReference>
<evidence type="ECO:0000256" key="2">
    <source>
        <dbReference type="ARBA" id="ARBA00022723"/>
    </source>
</evidence>
<feature type="region of interest" description="Disordered" evidence="3">
    <location>
        <begin position="1"/>
        <end position="21"/>
    </location>
</feature>
<comment type="caution">
    <text evidence="5">The sequence shown here is derived from an EMBL/GenBank/DDBJ whole genome shotgun (WGS) entry which is preliminary data.</text>
</comment>
<reference evidence="5" key="2">
    <citation type="journal article" date="2023" name="BMC Genomics">
        <title>Pest status, molecular evolution, and epigenetic factors derived from the genome assembly of Frankliniella fusca, a thysanopteran phytovirus vector.</title>
        <authorList>
            <person name="Catto M.A."/>
            <person name="Labadie P.E."/>
            <person name="Jacobson A.L."/>
            <person name="Kennedy G.G."/>
            <person name="Srinivasan R."/>
            <person name="Hunt B.G."/>
        </authorList>
    </citation>
    <scope>NUCLEOTIDE SEQUENCE</scope>
    <source>
        <strain evidence="5">PL_HMW_Pooled</strain>
    </source>
</reference>
<dbReference type="Proteomes" id="UP001219518">
    <property type="component" value="Unassembled WGS sequence"/>
</dbReference>
<dbReference type="InterPro" id="IPR027806">
    <property type="entry name" value="HARBI1_dom"/>
</dbReference>
<keyword evidence="6" id="KW-1185">Reference proteome</keyword>
<evidence type="ECO:0000313" key="5">
    <source>
        <dbReference type="EMBL" id="KAK3918944.1"/>
    </source>
</evidence>
<organism evidence="5 6">
    <name type="scientific">Frankliniella fusca</name>
    <dbReference type="NCBI Taxonomy" id="407009"/>
    <lineage>
        <taxon>Eukaryota</taxon>
        <taxon>Metazoa</taxon>
        <taxon>Ecdysozoa</taxon>
        <taxon>Arthropoda</taxon>
        <taxon>Hexapoda</taxon>
        <taxon>Insecta</taxon>
        <taxon>Pterygota</taxon>
        <taxon>Neoptera</taxon>
        <taxon>Paraneoptera</taxon>
        <taxon>Thysanoptera</taxon>
        <taxon>Terebrantia</taxon>
        <taxon>Thripoidea</taxon>
        <taxon>Thripidae</taxon>
        <taxon>Frankliniella</taxon>
    </lineage>
</organism>
<evidence type="ECO:0000259" key="4">
    <source>
        <dbReference type="Pfam" id="PF13359"/>
    </source>
</evidence>
<evidence type="ECO:0000256" key="1">
    <source>
        <dbReference type="ARBA" id="ARBA00001968"/>
    </source>
</evidence>